<dbReference type="KEGG" id="dmm:dnm_015880"/>
<organism evidence="1 2">
    <name type="scientific">Desulfonema magnum</name>
    <dbReference type="NCBI Taxonomy" id="45655"/>
    <lineage>
        <taxon>Bacteria</taxon>
        <taxon>Pseudomonadati</taxon>
        <taxon>Thermodesulfobacteriota</taxon>
        <taxon>Desulfobacteria</taxon>
        <taxon>Desulfobacterales</taxon>
        <taxon>Desulfococcaceae</taxon>
        <taxon>Desulfonema</taxon>
    </lineage>
</organism>
<gene>
    <name evidence="1" type="ORF">dnm_015880</name>
</gene>
<protein>
    <submittedName>
        <fullName evidence="1">Uncharacterized protein</fullName>
    </submittedName>
</protein>
<evidence type="ECO:0000313" key="1">
    <source>
        <dbReference type="EMBL" id="QTA85577.1"/>
    </source>
</evidence>
<name>A0A975BHM3_9BACT</name>
<proteinExistence type="predicted"/>
<sequence length="63" mass="7193">MLSALTLMSGRDVQHHFLHKRQNNFSDYNGFRGGRCMLKLSCHRTPSSPDVIQGKTRAMCDLQ</sequence>
<evidence type="ECO:0000313" key="2">
    <source>
        <dbReference type="Proteomes" id="UP000663722"/>
    </source>
</evidence>
<accession>A0A975BHM3</accession>
<reference evidence="1" key="1">
    <citation type="journal article" date="2021" name="Microb. Physiol.">
        <title>Proteogenomic Insights into the Physiology of Marine, Sulfate-Reducing, Filamentous Desulfonema limicola and Desulfonema magnum.</title>
        <authorList>
            <person name="Schnaars V."/>
            <person name="Wohlbrand L."/>
            <person name="Scheve S."/>
            <person name="Hinrichs C."/>
            <person name="Reinhardt R."/>
            <person name="Rabus R."/>
        </authorList>
    </citation>
    <scope>NUCLEOTIDE SEQUENCE</scope>
    <source>
        <strain evidence="1">4be13</strain>
    </source>
</reference>
<keyword evidence="2" id="KW-1185">Reference proteome</keyword>
<dbReference type="EMBL" id="CP061800">
    <property type="protein sequence ID" value="QTA85577.1"/>
    <property type="molecule type" value="Genomic_DNA"/>
</dbReference>
<dbReference type="Proteomes" id="UP000663722">
    <property type="component" value="Chromosome"/>
</dbReference>
<dbReference type="AlphaFoldDB" id="A0A975BHM3"/>